<name>A0A653CMY5_CALMS</name>
<proteinExistence type="predicted"/>
<dbReference type="SUPFAM" id="SSF55729">
    <property type="entry name" value="Acyl-CoA N-acyltransferases (Nat)"/>
    <property type="match status" value="1"/>
</dbReference>
<evidence type="ECO:0000313" key="1">
    <source>
        <dbReference type="EMBL" id="VEN49288.1"/>
    </source>
</evidence>
<dbReference type="InterPro" id="IPR016181">
    <property type="entry name" value="Acyl_CoA_acyltransferase"/>
</dbReference>
<dbReference type="Proteomes" id="UP000410492">
    <property type="component" value="Unassembled WGS sequence"/>
</dbReference>
<accession>A0A653CMY5</accession>
<gene>
    <name evidence="1" type="ORF">CALMAC_LOCUS10455</name>
</gene>
<dbReference type="AlphaFoldDB" id="A0A653CMY5"/>
<dbReference type="PANTHER" id="PTHR20905:SF28">
    <property type="entry name" value="GH28833P-RELATED"/>
    <property type="match status" value="1"/>
</dbReference>
<sequence length="247" mass="27193">MDEKVWASCGEVEYIRLPPERVQEGLEVLNEGFYPHESVCRAVGIASAPEAVDDLNRLCVGVVEDGVSMIAVDKKTNRVAGVAFNKLQVNSNDDEAGYFEKFSNTCKHPASRRLMEAMIEADALCNLFERCNTDCLLEIMFLSVHPEYRKRNIGLKLCEVSMELARTLQQGVAIKTSSNVCKLSPKLAPGAVCALFTSPVSQKIGMKLGMTVAARLAYADIHFNGKSFGDVLEPNNKDIAVVYKILK</sequence>
<dbReference type="PANTHER" id="PTHR20905">
    <property type="entry name" value="N-ACETYLTRANSFERASE-RELATED"/>
    <property type="match status" value="1"/>
</dbReference>
<dbReference type="EMBL" id="CAACVG010008324">
    <property type="protein sequence ID" value="VEN49288.1"/>
    <property type="molecule type" value="Genomic_DNA"/>
</dbReference>
<evidence type="ECO:0000313" key="2">
    <source>
        <dbReference type="Proteomes" id="UP000410492"/>
    </source>
</evidence>
<organism evidence="1 2">
    <name type="scientific">Callosobruchus maculatus</name>
    <name type="common">Southern cowpea weevil</name>
    <name type="synonym">Pulse bruchid</name>
    <dbReference type="NCBI Taxonomy" id="64391"/>
    <lineage>
        <taxon>Eukaryota</taxon>
        <taxon>Metazoa</taxon>
        <taxon>Ecdysozoa</taxon>
        <taxon>Arthropoda</taxon>
        <taxon>Hexapoda</taxon>
        <taxon>Insecta</taxon>
        <taxon>Pterygota</taxon>
        <taxon>Neoptera</taxon>
        <taxon>Endopterygota</taxon>
        <taxon>Coleoptera</taxon>
        <taxon>Polyphaga</taxon>
        <taxon>Cucujiformia</taxon>
        <taxon>Chrysomeloidea</taxon>
        <taxon>Chrysomelidae</taxon>
        <taxon>Bruchinae</taxon>
        <taxon>Bruchini</taxon>
        <taxon>Callosobruchus</taxon>
    </lineage>
</organism>
<reference evidence="1 2" key="1">
    <citation type="submission" date="2019-01" db="EMBL/GenBank/DDBJ databases">
        <authorList>
            <person name="Sayadi A."/>
        </authorList>
    </citation>
    <scope>NUCLEOTIDE SEQUENCE [LARGE SCALE GENOMIC DNA]</scope>
</reference>
<protein>
    <recommendedName>
        <fullName evidence="3">N-acetyltransferase domain-containing protein</fullName>
    </recommendedName>
</protein>
<dbReference type="GO" id="GO:0008080">
    <property type="term" value="F:N-acetyltransferase activity"/>
    <property type="evidence" value="ECO:0007669"/>
    <property type="project" value="TreeGrafter"/>
</dbReference>
<keyword evidence="2" id="KW-1185">Reference proteome</keyword>
<dbReference type="OrthoDB" id="8191594at2759"/>
<dbReference type="CDD" id="cd04301">
    <property type="entry name" value="NAT_SF"/>
    <property type="match status" value="1"/>
</dbReference>
<dbReference type="Gene3D" id="3.40.630.30">
    <property type="match status" value="1"/>
</dbReference>
<evidence type="ECO:0008006" key="3">
    <source>
        <dbReference type="Google" id="ProtNLM"/>
    </source>
</evidence>